<protein>
    <submittedName>
        <fullName evidence="4">Alpha-galactosidase</fullName>
        <ecNumber evidence="4">3.2.1.22</ecNumber>
    </submittedName>
</protein>
<evidence type="ECO:0000313" key="4">
    <source>
        <dbReference type="EMBL" id="QXT61806.1"/>
    </source>
</evidence>
<sequence length="710" mass="77536">MDTRLVLSAAGVSIALETTGGDLPEVLHWGDHLGPVSETQLTELSAATRATVAPSAPDLPVRYAVLPEARRGITVRPGLIGSRDGREWTPYWRVDAVTVDGAPAPAFASLGAASVGFHAVAPGLELTITVELTPQGLVAAQAAVTNLGAGTFTVDEFTLALPVPTRATEVLDFAGRWGVERFPQRTTLGTGAHRREGRHGRTGADAAYVLHIGEAGFGFGAGEVWCVHTAWSGNHIHQVERDLYGTQLISGGELLLPGEARLATGESYATPWLYFGHGHGLDAVADRFHGFLRAQPHAPSADRPVTLNVWEAVYFDHDADRLVDLARRAARVGVERFVLDDGWFGGRRNERAGLGDWVVSPQAWPDGLHPLVDQVKDLGMQFGLWFEPEMVNLDSDVARAHPEWVLQPAGRLPVESRFQQVLNLADEGAFAHVLGQVDAVLAEYRIDYVKWDHNRDLVDAGSGPDGRPGVHAQTAAFYRLLDELRRRHPGVEFESCSSGGARVDLEVLKRTERVWVSDIIDPAERQRMLPWTGQLIPPEFQGSHIASGRSHTTGRWHDLTFRAATAVFGHLGIEWDLAQATEDELAELGWWIDWYKANRSVLLGGRQIRVDTPDPGTWFKGVVTNDKAIFSLAQLSATPGANLGLVRFPGLDSDADYRLTVIDRQPVPPQLRPAWEAQPVVLPGRLLGTVGVRAPMMLPESAVLFELERL</sequence>
<accession>A0ABX8SEK4</accession>
<dbReference type="InterPro" id="IPR000111">
    <property type="entry name" value="Glyco_hydro_27/36_CS"/>
</dbReference>
<keyword evidence="5" id="KW-1185">Reference proteome</keyword>
<dbReference type="Proteomes" id="UP000824504">
    <property type="component" value="Chromosome"/>
</dbReference>
<keyword evidence="1 4" id="KW-0378">Hydrolase</keyword>
<dbReference type="Pfam" id="PF02065">
    <property type="entry name" value="Melibiase"/>
    <property type="match status" value="1"/>
</dbReference>
<dbReference type="Pfam" id="PF16875">
    <property type="entry name" value="Glyco_hydro_36N"/>
    <property type="match status" value="1"/>
</dbReference>
<gene>
    <name evidence="4" type="ORF">KDB89_08350</name>
</gene>
<evidence type="ECO:0000313" key="5">
    <source>
        <dbReference type="Proteomes" id="UP000824504"/>
    </source>
</evidence>
<organism evidence="4 5">
    <name type="scientific">Tessaracoccus palaemonis</name>
    <dbReference type="NCBI Taxonomy" id="2829499"/>
    <lineage>
        <taxon>Bacteria</taxon>
        <taxon>Bacillati</taxon>
        <taxon>Actinomycetota</taxon>
        <taxon>Actinomycetes</taxon>
        <taxon>Propionibacteriales</taxon>
        <taxon>Propionibacteriaceae</taxon>
        <taxon>Tessaracoccus</taxon>
    </lineage>
</organism>
<dbReference type="InterPro" id="IPR050985">
    <property type="entry name" value="Alpha-glycosidase_related"/>
</dbReference>
<dbReference type="EMBL" id="CP079216">
    <property type="protein sequence ID" value="QXT61806.1"/>
    <property type="molecule type" value="Genomic_DNA"/>
</dbReference>
<dbReference type="EC" id="3.2.1.22" evidence="4"/>
<dbReference type="InterPro" id="IPR031704">
    <property type="entry name" value="Glyco_hydro_36_N"/>
</dbReference>
<dbReference type="PANTHER" id="PTHR43053">
    <property type="entry name" value="GLYCOSIDASE FAMILY 31"/>
    <property type="match status" value="1"/>
</dbReference>
<evidence type="ECO:0000256" key="1">
    <source>
        <dbReference type="ARBA" id="ARBA00022801"/>
    </source>
</evidence>
<proteinExistence type="predicted"/>
<name>A0ABX8SEK4_9ACTN</name>
<feature type="domain" description="Glycosyl hydrolase family 36 N-terminal" evidence="3">
    <location>
        <begin position="23"/>
        <end position="263"/>
    </location>
</feature>
<dbReference type="GO" id="GO:0004557">
    <property type="term" value="F:alpha-galactosidase activity"/>
    <property type="evidence" value="ECO:0007669"/>
    <property type="project" value="UniProtKB-EC"/>
</dbReference>
<dbReference type="PANTHER" id="PTHR43053:SF3">
    <property type="entry name" value="ALPHA-GALACTOSIDASE C-RELATED"/>
    <property type="match status" value="1"/>
</dbReference>
<evidence type="ECO:0000256" key="2">
    <source>
        <dbReference type="ARBA" id="ARBA00023295"/>
    </source>
</evidence>
<evidence type="ECO:0000259" key="3">
    <source>
        <dbReference type="Pfam" id="PF16875"/>
    </source>
</evidence>
<dbReference type="RefSeq" id="WP_219080090.1">
    <property type="nucleotide sequence ID" value="NZ_CP079216.1"/>
</dbReference>
<dbReference type="InterPro" id="IPR002252">
    <property type="entry name" value="Glyco_hydro_36"/>
</dbReference>
<reference evidence="4 5" key="1">
    <citation type="submission" date="2021-07" db="EMBL/GenBank/DDBJ databases">
        <title>complete genome sequencing of Tessaracoccus sp.J1M15.</title>
        <authorList>
            <person name="Bae J.-W."/>
            <person name="Kim D.-y."/>
        </authorList>
    </citation>
    <scope>NUCLEOTIDE SEQUENCE [LARGE SCALE GENOMIC DNA]</scope>
    <source>
        <strain evidence="4 5">J1M15</strain>
    </source>
</reference>
<keyword evidence="2 4" id="KW-0326">Glycosidase</keyword>
<dbReference type="PROSITE" id="PS00512">
    <property type="entry name" value="ALPHA_GALACTOSIDASE"/>
    <property type="match status" value="1"/>
</dbReference>
<dbReference type="CDD" id="cd14791">
    <property type="entry name" value="GH36"/>
    <property type="match status" value="1"/>
</dbReference>